<evidence type="ECO:0000256" key="2">
    <source>
        <dbReference type="ARBA" id="ARBA00023180"/>
    </source>
</evidence>
<comment type="caution">
    <text evidence="4">The sequence shown here is derived from an EMBL/GenBank/DDBJ whole genome shotgun (WGS) entry which is preliminary data.</text>
</comment>
<dbReference type="GO" id="GO:0005634">
    <property type="term" value="C:nucleus"/>
    <property type="evidence" value="ECO:0007669"/>
    <property type="project" value="UniProtKB-SubCell"/>
</dbReference>
<dbReference type="AlphaFoldDB" id="A0AAV8YKU7"/>
<reference evidence="4" key="1">
    <citation type="journal article" date="2023" name="Insect Mol. Biol.">
        <title>Genome sequencing provides insights into the evolution of gene families encoding plant cell wall-degrading enzymes in longhorned beetles.</title>
        <authorList>
            <person name="Shin N.R."/>
            <person name="Okamura Y."/>
            <person name="Kirsch R."/>
            <person name="Pauchet Y."/>
        </authorList>
    </citation>
    <scope>NUCLEOTIDE SEQUENCE</scope>
    <source>
        <strain evidence="4">AMC_N1</strain>
    </source>
</reference>
<evidence type="ECO:0000313" key="4">
    <source>
        <dbReference type="EMBL" id="KAJ8951546.1"/>
    </source>
</evidence>
<dbReference type="InterPro" id="IPR009057">
    <property type="entry name" value="Homeodomain-like_sf"/>
</dbReference>
<evidence type="ECO:0000256" key="1">
    <source>
        <dbReference type="ARBA" id="ARBA00004123"/>
    </source>
</evidence>
<dbReference type="SUPFAM" id="SSF53474">
    <property type="entry name" value="alpha/beta-Hydrolases"/>
    <property type="match status" value="1"/>
</dbReference>
<organism evidence="4 5">
    <name type="scientific">Aromia moschata</name>
    <dbReference type="NCBI Taxonomy" id="1265417"/>
    <lineage>
        <taxon>Eukaryota</taxon>
        <taxon>Metazoa</taxon>
        <taxon>Ecdysozoa</taxon>
        <taxon>Arthropoda</taxon>
        <taxon>Hexapoda</taxon>
        <taxon>Insecta</taxon>
        <taxon>Pterygota</taxon>
        <taxon>Neoptera</taxon>
        <taxon>Endopterygota</taxon>
        <taxon>Coleoptera</taxon>
        <taxon>Polyphaga</taxon>
        <taxon>Cucujiformia</taxon>
        <taxon>Chrysomeloidea</taxon>
        <taxon>Cerambycidae</taxon>
        <taxon>Cerambycinae</taxon>
        <taxon>Callichromatini</taxon>
        <taxon>Aromia</taxon>
    </lineage>
</organism>
<dbReference type="InterPro" id="IPR029058">
    <property type="entry name" value="AB_hydrolase_fold"/>
</dbReference>
<keyword evidence="5" id="KW-1185">Reference proteome</keyword>
<dbReference type="Gene3D" id="3.40.50.1820">
    <property type="entry name" value="alpha/beta hydrolase"/>
    <property type="match status" value="1"/>
</dbReference>
<dbReference type="SUPFAM" id="SSF46689">
    <property type="entry name" value="Homeodomain-like"/>
    <property type="match status" value="1"/>
</dbReference>
<dbReference type="Pfam" id="PF00135">
    <property type="entry name" value="COesterase"/>
    <property type="match status" value="1"/>
</dbReference>
<gene>
    <name evidence="4" type="ORF">NQ318_020419</name>
</gene>
<name>A0AAV8YKU7_9CUCU</name>
<dbReference type="EMBL" id="JAPWTK010000082">
    <property type="protein sequence ID" value="KAJ8951546.1"/>
    <property type="molecule type" value="Genomic_DNA"/>
</dbReference>
<protein>
    <recommendedName>
        <fullName evidence="3">Carboxylesterase type B domain-containing protein</fullName>
    </recommendedName>
</protein>
<dbReference type="PANTHER" id="PTHR11559">
    <property type="entry name" value="CARBOXYLESTERASE"/>
    <property type="match status" value="1"/>
</dbReference>
<dbReference type="Proteomes" id="UP001162162">
    <property type="component" value="Unassembled WGS sequence"/>
</dbReference>
<keyword evidence="2" id="KW-0325">Glycoprotein</keyword>
<feature type="domain" description="Carboxylesterase type B" evidence="3">
    <location>
        <begin position="88"/>
        <end position="187"/>
    </location>
</feature>
<accession>A0AAV8YKU7</accession>
<dbReference type="InterPro" id="IPR019819">
    <property type="entry name" value="Carboxylesterase_B_CS"/>
</dbReference>
<sequence>MIGYGDRARTQCEVVRLFRETHPDLPPLNQGTISKIEAQYREMGHVRKVPSKRQAVVDDDTKLNLLLALEENPITPARQLARDTRSERPVVKTSYGKIVGNVLSSGNGNSYYAFQEIPYALPPVGNLRFKEPIPPKEWVEVLHTTENTKICHQIHRANTPEGLTETEDCLYLNIYTPKMPLNYSRKTGILSYSAEDLQNAIRAIKNDGKKIREAARTFNIPESNLRKYKSRPEDLHQSPRLGRQPVFTKETENELREYILILAKLFFGLTPKGLRRLVFRYAEANNIRHNVNRVKGLAGKDWLYGFLKKNPRYYT</sequence>
<evidence type="ECO:0000259" key="3">
    <source>
        <dbReference type="Pfam" id="PF00135"/>
    </source>
</evidence>
<dbReference type="InterPro" id="IPR050309">
    <property type="entry name" value="Type-B_Carboxylest/Lipase"/>
</dbReference>
<evidence type="ECO:0000313" key="5">
    <source>
        <dbReference type="Proteomes" id="UP001162162"/>
    </source>
</evidence>
<dbReference type="Gene3D" id="1.10.10.60">
    <property type="entry name" value="Homeodomain-like"/>
    <property type="match status" value="1"/>
</dbReference>
<proteinExistence type="predicted"/>
<comment type="subcellular location">
    <subcellularLocation>
        <location evidence="1">Nucleus</location>
    </subcellularLocation>
</comment>
<dbReference type="PROSITE" id="PS00941">
    <property type="entry name" value="CARBOXYLESTERASE_B_2"/>
    <property type="match status" value="1"/>
</dbReference>
<dbReference type="InterPro" id="IPR002018">
    <property type="entry name" value="CarbesteraseB"/>
</dbReference>